<dbReference type="Gene3D" id="2.40.240.10">
    <property type="entry name" value="Ribosomal Protein L25, Chain P"/>
    <property type="match status" value="1"/>
</dbReference>
<comment type="subunit">
    <text evidence="5">Part of the 50S ribosomal subunit; part of the 5S rRNA/L5/L18/L25 subcomplex. Contacts the 5S rRNA. Binds to the 5S rRNA independently of L5 and L18.</text>
</comment>
<name>A0A1M6KMN8_9CLOT</name>
<feature type="domain" description="Large ribosomal subunit protein bL25 beta" evidence="7">
    <location>
        <begin position="99"/>
        <end position="178"/>
    </location>
</feature>
<dbReference type="CDD" id="cd00495">
    <property type="entry name" value="Ribosomal_L25_TL5_CTC"/>
    <property type="match status" value="1"/>
</dbReference>
<dbReference type="InterPro" id="IPR001021">
    <property type="entry name" value="Ribosomal_bL25_long"/>
</dbReference>
<dbReference type="GO" id="GO:0006412">
    <property type="term" value="P:translation"/>
    <property type="evidence" value="ECO:0007669"/>
    <property type="project" value="UniProtKB-UniRule"/>
</dbReference>
<dbReference type="Pfam" id="PF14693">
    <property type="entry name" value="Ribosomal_TL5_C"/>
    <property type="match status" value="1"/>
</dbReference>
<dbReference type="Gene3D" id="2.170.120.20">
    <property type="entry name" value="Ribosomal protein L25, beta domain"/>
    <property type="match status" value="1"/>
</dbReference>
<dbReference type="RefSeq" id="WP_073009494.1">
    <property type="nucleotide sequence ID" value="NZ_FQZO01000006.1"/>
</dbReference>
<evidence type="ECO:0000313" key="8">
    <source>
        <dbReference type="EMBL" id="SHJ60190.1"/>
    </source>
</evidence>
<keyword evidence="2 5" id="KW-0694">RNA-binding</keyword>
<sequence length="188" mass="21148">MEILTASIRESSAGKSAKKIRRNGNVPGILYGNNMRNCMFEISEMELNREIYENGQHGIIKIKINGDIHEALIKEVQREPVTHKLIHIDLEELKGNKIITANIPINYTGERHLNERGAVVQKEKSNIKVSCIPDKLPKYITLDLSNAKIGSIFKLSDIEVAEEISILDDLNSIVASVSFEQKVEEIID</sequence>
<dbReference type="GO" id="GO:0022625">
    <property type="term" value="C:cytosolic large ribosomal subunit"/>
    <property type="evidence" value="ECO:0007669"/>
    <property type="project" value="TreeGrafter"/>
</dbReference>
<dbReference type="PANTHER" id="PTHR33284:SF1">
    <property type="entry name" value="RIBOSOMAL PROTEIN L25_GLN-TRNA SYNTHETASE, ANTI-CODON-BINDING DOMAIN-CONTAINING PROTEIN"/>
    <property type="match status" value="1"/>
</dbReference>
<keyword evidence="1 5" id="KW-0699">rRNA-binding</keyword>
<evidence type="ECO:0000256" key="1">
    <source>
        <dbReference type="ARBA" id="ARBA00022730"/>
    </source>
</evidence>
<feature type="domain" description="Large ribosomal subunit protein bL25 L25" evidence="6">
    <location>
        <begin position="4"/>
        <end position="90"/>
    </location>
</feature>
<evidence type="ECO:0000256" key="4">
    <source>
        <dbReference type="ARBA" id="ARBA00023274"/>
    </source>
</evidence>
<accession>A0A1M6KMN8</accession>
<dbReference type="Proteomes" id="UP000184080">
    <property type="component" value="Unassembled WGS sequence"/>
</dbReference>
<dbReference type="SUPFAM" id="SSF50715">
    <property type="entry name" value="Ribosomal protein L25-like"/>
    <property type="match status" value="1"/>
</dbReference>
<comment type="function">
    <text evidence="5">This is one of the proteins that binds to the 5S RNA in the ribosome where it forms part of the central protuberance.</text>
</comment>
<dbReference type="GO" id="GO:0008097">
    <property type="term" value="F:5S rRNA binding"/>
    <property type="evidence" value="ECO:0007669"/>
    <property type="project" value="InterPro"/>
</dbReference>
<dbReference type="NCBIfam" id="TIGR00731">
    <property type="entry name" value="bL25_bact_ctc"/>
    <property type="match status" value="1"/>
</dbReference>
<evidence type="ECO:0000256" key="2">
    <source>
        <dbReference type="ARBA" id="ARBA00022884"/>
    </source>
</evidence>
<dbReference type="InterPro" id="IPR029751">
    <property type="entry name" value="Ribosomal_L25_dom"/>
</dbReference>
<evidence type="ECO:0000256" key="5">
    <source>
        <dbReference type="HAMAP-Rule" id="MF_01334"/>
    </source>
</evidence>
<dbReference type="HAMAP" id="MF_01334">
    <property type="entry name" value="Ribosomal_bL25_CTC"/>
    <property type="match status" value="1"/>
</dbReference>
<dbReference type="Pfam" id="PF01386">
    <property type="entry name" value="Ribosomal_L25p"/>
    <property type="match status" value="1"/>
</dbReference>
<gene>
    <name evidence="5" type="primary">rplY</name>
    <name evidence="5" type="synonym">ctc</name>
    <name evidence="8" type="ORF">SAMN05444401_3421</name>
</gene>
<dbReference type="PANTHER" id="PTHR33284">
    <property type="entry name" value="RIBOSOMAL PROTEIN L25/GLN-TRNA SYNTHETASE, ANTI-CODON-BINDING DOMAIN-CONTAINING PROTEIN"/>
    <property type="match status" value="1"/>
</dbReference>
<evidence type="ECO:0000256" key="3">
    <source>
        <dbReference type="ARBA" id="ARBA00022980"/>
    </source>
</evidence>
<dbReference type="InterPro" id="IPR037121">
    <property type="entry name" value="Ribosomal_bL25_C"/>
</dbReference>
<proteinExistence type="inferred from homology"/>
<evidence type="ECO:0000313" key="9">
    <source>
        <dbReference type="Proteomes" id="UP000184080"/>
    </source>
</evidence>
<keyword evidence="3 5" id="KW-0689">Ribosomal protein</keyword>
<dbReference type="STRING" id="1121298.SAMN05444401_3421"/>
<dbReference type="GO" id="GO:0003735">
    <property type="term" value="F:structural constituent of ribosome"/>
    <property type="evidence" value="ECO:0007669"/>
    <property type="project" value="InterPro"/>
</dbReference>
<dbReference type="InterPro" id="IPR020056">
    <property type="entry name" value="Rbsml_bL25/Gln-tRNA_synth_N"/>
</dbReference>
<dbReference type="InterPro" id="IPR011035">
    <property type="entry name" value="Ribosomal_bL25/Gln-tRNA_synth"/>
</dbReference>
<keyword evidence="9" id="KW-1185">Reference proteome</keyword>
<dbReference type="EMBL" id="FQZO01000006">
    <property type="protein sequence ID" value="SHJ60190.1"/>
    <property type="molecule type" value="Genomic_DNA"/>
</dbReference>
<dbReference type="AlphaFoldDB" id="A0A1M6KMN8"/>
<dbReference type="InterPro" id="IPR020930">
    <property type="entry name" value="Ribosomal_uL5_bac-type"/>
</dbReference>
<keyword evidence="4 5" id="KW-0687">Ribonucleoprotein</keyword>
<evidence type="ECO:0000259" key="7">
    <source>
        <dbReference type="Pfam" id="PF14693"/>
    </source>
</evidence>
<comment type="similarity">
    <text evidence="5">Belongs to the bacterial ribosomal protein bL25 family. CTC subfamily.</text>
</comment>
<evidence type="ECO:0000259" key="6">
    <source>
        <dbReference type="Pfam" id="PF01386"/>
    </source>
</evidence>
<protein>
    <recommendedName>
        <fullName evidence="5">Large ribosomal subunit protein bL25</fullName>
    </recommendedName>
    <alternativeName>
        <fullName evidence="5">General stress protein CTC</fullName>
    </alternativeName>
</protein>
<reference evidence="8 9" key="1">
    <citation type="submission" date="2016-11" db="EMBL/GenBank/DDBJ databases">
        <authorList>
            <person name="Jaros S."/>
            <person name="Januszkiewicz K."/>
            <person name="Wedrychowicz H."/>
        </authorList>
    </citation>
    <scope>NUCLEOTIDE SEQUENCE [LARGE SCALE GENOMIC DNA]</scope>
    <source>
        <strain evidence="8 9">DSM 21864</strain>
    </source>
</reference>
<organism evidence="8 9">
    <name type="scientific">Clostridium amylolyticum</name>
    <dbReference type="NCBI Taxonomy" id="1121298"/>
    <lineage>
        <taxon>Bacteria</taxon>
        <taxon>Bacillati</taxon>
        <taxon>Bacillota</taxon>
        <taxon>Clostridia</taxon>
        <taxon>Eubacteriales</taxon>
        <taxon>Clostridiaceae</taxon>
        <taxon>Clostridium</taxon>
    </lineage>
</organism>
<dbReference type="OrthoDB" id="9790002at2"/>
<dbReference type="InterPro" id="IPR020057">
    <property type="entry name" value="Ribosomal_bL25_b-dom"/>
</dbReference>